<dbReference type="RefSeq" id="XP_035664149.1">
    <property type="nucleotide sequence ID" value="XM_035808256.1"/>
</dbReference>
<keyword evidence="3 16" id="KW-0894">Sodium channel</keyword>
<feature type="domain" description="Ion transport" evidence="18">
    <location>
        <begin position="144"/>
        <end position="423"/>
    </location>
</feature>
<evidence type="ECO:0000256" key="1">
    <source>
        <dbReference type="ARBA" id="ARBA00004651"/>
    </source>
</evidence>
<feature type="transmembrane region" description="Helical" evidence="16">
    <location>
        <begin position="393"/>
        <end position="418"/>
    </location>
</feature>
<feature type="transmembrane region" description="Helical" evidence="16">
    <location>
        <begin position="1468"/>
        <end position="1489"/>
    </location>
</feature>
<dbReference type="Gene3D" id="1.10.287.70">
    <property type="match status" value="4"/>
</dbReference>
<dbReference type="OMA" id="HDQLRLD"/>
<dbReference type="GO" id="GO:0001518">
    <property type="term" value="C:voltage-gated sodium channel complex"/>
    <property type="evidence" value="ECO:0000318"/>
    <property type="project" value="GO_Central"/>
</dbReference>
<evidence type="ECO:0000256" key="13">
    <source>
        <dbReference type="ARBA" id="ARBA00023180"/>
    </source>
</evidence>
<feature type="compositionally biased region" description="Basic and acidic residues" evidence="17">
    <location>
        <begin position="1061"/>
        <end position="1070"/>
    </location>
</feature>
<keyword evidence="14 16" id="KW-0739">Sodium transport</keyword>
<keyword evidence="15 16" id="KW-0407">Ion channel</keyword>
<dbReference type="GO" id="GO:0005248">
    <property type="term" value="F:voltage-gated sodium channel activity"/>
    <property type="evidence" value="ECO:0000318"/>
    <property type="project" value="GO_Central"/>
</dbReference>
<feature type="compositionally biased region" description="Polar residues" evidence="17">
    <location>
        <begin position="1915"/>
        <end position="1925"/>
    </location>
</feature>
<feature type="transmembrane region" description="Helical" evidence="16">
    <location>
        <begin position="1355"/>
        <end position="1379"/>
    </location>
</feature>
<evidence type="ECO:0000256" key="16">
    <source>
        <dbReference type="RuleBase" id="RU361132"/>
    </source>
</evidence>
<reference evidence="19" key="2">
    <citation type="journal article" date="2020" name="Nat. Ecol. Evol.">
        <title>Deeply conserved synteny resolves early events in vertebrate evolution.</title>
        <authorList>
            <person name="Simakov O."/>
            <person name="Marletaz F."/>
            <person name="Yue J.X."/>
            <person name="O'Connell B."/>
            <person name="Jenkins J."/>
            <person name="Brandt A."/>
            <person name="Calef R."/>
            <person name="Tung C.H."/>
            <person name="Huang T.K."/>
            <person name="Schmutz J."/>
            <person name="Satoh N."/>
            <person name="Yu J.K."/>
            <person name="Putnam N.H."/>
            <person name="Green R.E."/>
            <person name="Rokhsar D.S."/>
        </authorList>
    </citation>
    <scope>NUCLEOTIDE SEQUENCE [LARGE SCALE GENOMIC DNA]</scope>
    <source>
        <strain evidence="19">S238N-H82</strain>
    </source>
</reference>
<proteinExistence type="inferred from homology"/>
<dbReference type="Gene3D" id="1.10.238.10">
    <property type="entry name" value="EF-hand"/>
    <property type="match status" value="1"/>
</dbReference>
<keyword evidence="11 16" id="KW-0472">Membrane</keyword>
<keyword evidence="12" id="KW-1015">Disulfide bond</keyword>
<dbReference type="FunFam" id="1.20.120.350:FF:000004">
    <property type="entry name" value="Sodium channel protein"/>
    <property type="match status" value="1"/>
</dbReference>
<evidence type="ECO:0000256" key="6">
    <source>
        <dbReference type="ARBA" id="ARBA00022737"/>
    </source>
</evidence>
<dbReference type="PANTHER" id="PTHR10037">
    <property type="entry name" value="VOLTAGE-GATED CATION CHANNEL CALCIUM AND SODIUM"/>
    <property type="match status" value="1"/>
</dbReference>
<keyword evidence="6" id="KW-0677">Repeat</keyword>
<keyword evidence="10 16" id="KW-0406">Ion transport</keyword>
<evidence type="ECO:0000256" key="17">
    <source>
        <dbReference type="SAM" id="MobiDB-lite"/>
    </source>
</evidence>
<feature type="compositionally biased region" description="Polar residues" evidence="17">
    <location>
        <begin position="458"/>
        <end position="470"/>
    </location>
</feature>
<evidence type="ECO:0000256" key="8">
    <source>
        <dbReference type="ARBA" id="ARBA00022989"/>
    </source>
</evidence>
<dbReference type="FunFam" id="1.10.238.10:FF:000002">
    <property type="entry name" value="Sodium channel protein"/>
    <property type="match status" value="1"/>
</dbReference>
<comment type="function">
    <text evidence="16">Mediates the voltage-dependent sodium ion permeability of excitable membranes. Assuming opened or closed conformations in response to the voltage difference across the membrane, the protein forms a sodium-selective channel through which Na(+) ions may pass in accordance with their electrochemical gradient.</text>
</comment>
<feature type="transmembrane region" description="Helical" evidence="16">
    <location>
        <begin position="624"/>
        <end position="642"/>
    </location>
</feature>
<feature type="transmembrane region" description="Helical" evidence="16">
    <location>
        <begin position="688"/>
        <end position="712"/>
    </location>
</feature>
<dbReference type="PANTHER" id="PTHR10037:SF62">
    <property type="entry name" value="SODIUM CHANNEL PROTEIN 60E"/>
    <property type="match status" value="1"/>
</dbReference>
<keyword evidence="7 16" id="KW-0851">Voltage-gated channel</keyword>
<feature type="transmembrane region" description="Helical" evidence="16">
    <location>
        <begin position="1121"/>
        <end position="1140"/>
    </location>
</feature>
<keyword evidence="19" id="KW-1185">Reference proteome</keyword>
<dbReference type="KEGG" id="bfo:118407736"/>
<feature type="transmembrane region" description="Helical" evidence="16">
    <location>
        <begin position="265"/>
        <end position="287"/>
    </location>
</feature>
<feature type="transmembrane region" description="Helical" evidence="16">
    <location>
        <begin position="1191"/>
        <end position="1217"/>
    </location>
</feature>
<feature type="transmembrane region" description="Helical" evidence="16">
    <location>
        <begin position="1558"/>
        <end position="1586"/>
    </location>
</feature>
<feature type="transmembrane region" description="Helical" evidence="16">
    <location>
        <begin position="819"/>
        <end position="840"/>
    </location>
</feature>
<dbReference type="FunFam" id="1.20.120.350:FF:000075">
    <property type="entry name" value="Sodium channel protein"/>
    <property type="match status" value="1"/>
</dbReference>
<dbReference type="FunFam" id="1.20.120.350:FF:000019">
    <property type="entry name" value="Sodium channel protein"/>
    <property type="match status" value="1"/>
</dbReference>
<feature type="domain" description="Ion transport" evidence="18">
    <location>
        <begin position="1119"/>
        <end position="1388"/>
    </location>
</feature>
<evidence type="ECO:0000256" key="2">
    <source>
        <dbReference type="ARBA" id="ARBA00022448"/>
    </source>
</evidence>
<dbReference type="InterPro" id="IPR001696">
    <property type="entry name" value="Na_channel_asu"/>
</dbReference>
<dbReference type="OrthoDB" id="2984333at2759"/>
<dbReference type="FunFam" id="1.20.120.350:FF:000003">
    <property type="entry name" value="Voltage-dependent sodium channel"/>
    <property type="match status" value="1"/>
</dbReference>
<reference evidence="20" key="3">
    <citation type="submission" date="2025-08" db="UniProtKB">
        <authorList>
            <consortium name="RefSeq"/>
        </authorList>
    </citation>
    <scope>IDENTIFICATION</scope>
</reference>
<dbReference type="SUPFAM" id="SSF81324">
    <property type="entry name" value="Voltage-gated potassium channels"/>
    <property type="match status" value="4"/>
</dbReference>
<comment type="caution">
    <text evidence="16">Lacks conserved residue(s) required for the propagation of feature annotation.</text>
</comment>
<evidence type="ECO:0000259" key="18">
    <source>
        <dbReference type="Pfam" id="PF00520"/>
    </source>
</evidence>
<keyword evidence="9 16" id="KW-0915">Sodium</keyword>
<dbReference type="FunFam" id="1.10.287.70:FF:000046">
    <property type="entry name" value="Sodium channel protein"/>
    <property type="match status" value="1"/>
</dbReference>
<evidence type="ECO:0000256" key="14">
    <source>
        <dbReference type="ARBA" id="ARBA00023201"/>
    </source>
</evidence>
<feature type="domain" description="Ion transport" evidence="18">
    <location>
        <begin position="623"/>
        <end position="845"/>
    </location>
</feature>
<dbReference type="Pfam" id="PF00520">
    <property type="entry name" value="Ion_trans"/>
    <property type="match status" value="4"/>
</dbReference>
<feature type="compositionally biased region" description="Polar residues" evidence="17">
    <location>
        <begin position="1023"/>
        <end position="1043"/>
    </location>
</feature>
<feature type="transmembrane region" description="Helical" evidence="16">
    <location>
        <begin position="1501"/>
        <end position="1520"/>
    </location>
</feature>
<evidence type="ECO:0000256" key="9">
    <source>
        <dbReference type="ARBA" id="ARBA00023053"/>
    </source>
</evidence>
<dbReference type="GO" id="GO:0035725">
    <property type="term" value="P:sodium ion transmembrane transport"/>
    <property type="evidence" value="ECO:0000318"/>
    <property type="project" value="GO_Central"/>
</dbReference>
<keyword evidence="2 16" id="KW-0813">Transport</keyword>
<feature type="compositionally biased region" description="Polar residues" evidence="17">
    <location>
        <begin position="927"/>
        <end position="948"/>
    </location>
</feature>
<feature type="transmembrane region" description="Helical" evidence="16">
    <location>
        <begin position="170"/>
        <end position="192"/>
    </location>
</feature>
<organism evidence="19 20">
    <name type="scientific">Branchiostoma floridae</name>
    <name type="common">Florida lancelet</name>
    <name type="synonym">Amphioxus</name>
    <dbReference type="NCBI Taxonomy" id="7739"/>
    <lineage>
        <taxon>Eukaryota</taxon>
        <taxon>Metazoa</taxon>
        <taxon>Chordata</taxon>
        <taxon>Cephalochordata</taxon>
        <taxon>Leptocardii</taxon>
        <taxon>Amphioxiformes</taxon>
        <taxon>Branchiostomatidae</taxon>
        <taxon>Branchiostoma</taxon>
    </lineage>
</organism>
<dbReference type="GeneID" id="118407736"/>
<feature type="compositionally biased region" description="Basic and acidic residues" evidence="17">
    <location>
        <begin position="1902"/>
        <end position="1913"/>
    </location>
</feature>
<gene>
    <name evidence="20" type="primary">LOC118407736</name>
</gene>
<feature type="transmembrane region" description="Helical" evidence="16">
    <location>
        <begin position="781"/>
        <end position="798"/>
    </location>
</feature>
<keyword evidence="5 16" id="KW-0812">Transmembrane</keyword>
<feature type="transmembrane region" description="Helical" evidence="16">
    <location>
        <begin position="1152"/>
        <end position="1171"/>
    </location>
</feature>
<evidence type="ECO:0000256" key="10">
    <source>
        <dbReference type="ARBA" id="ARBA00023065"/>
    </source>
</evidence>
<feature type="region of interest" description="Disordered" evidence="17">
    <location>
        <begin position="458"/>
        <end position="497"/>
    </location>
</feature>
<evidence type="ECO:0000256" key="11">
    <source>
        <dbReference type="ARBA" id="ARBA00023136"/>
    </source>
</evidence>
<evidence type="ECO:0000256" key="4">
    <source>
        <dbReference type="ARBA" id="ARBA00022475"/>
    </source>
</evidence>
<comment type="subcellular location">
    <subcellularLocation>
        <location evidence="1 16">Cell membrane</location>
        <topology evidence="1 16">Multi-pass membrane protein</topology>
    </subcellularLocation>
</comment>
<evidence type="ECO:0000256" key="5">
    <source>
        <dbReference type="ARBA" id="ARBA00022692"/>
    </source>
</evidence>
<feature type="transmembrane region" description="Helical" evidence="16">
    <location>
        <begin position="654"/>
        <end position="676"/>
    </location>
</feature>
<evidence type="ECO:0000256" key="15">
    <source>
        <dbReference type="ARBA" id="ARBA00023303"/>
    </source>
</evidence>
<feature type="transmembrane region" description="Helical" evidence="16">
    <location>
        <begin position="137"/>
        <end position="164"/>
    </location>
</feature>
<feature type="transmembrane region" description="Helical" evidence="16">
    <location>
        <begin position="1444"/>
        <end position="1462"/>
    </location>
</feature>
<evidence type="ECO:0000313" key="20">
    <source>
        <dbReference type="RefSeq" id="XP_035664149.1"/>
    </source>
</evidence>
<feature type="region of interest" description="Disordered" evidence="17">
    <location>
        <begin position="877"/>
        <end position="977"/>
    </location>
</feature>
<feature type="region of interest" description="Disordered" evidence="17">
    <location>
        <begin position="1887"/>
        <end position="1925"/>
    </location>
</feature>
<name>A0A9J7HQP1_BRAFL</name>
<feature type="compositionally biased region" description="Polar residues" evidence="17">
    <location>
        <begin position="1892"/>
        <end position="1901"/>
    </location>
</feature>
<dbReference type="CDD" id="cd13433">
    <property type="entry name" value="Na_channel_gate"/>
    <property type="match status" value="1"/>
</dbReference>
<feature type="transmembrane region" description="Helical" evidence="16">
    <location>
        <begin position="1655"/>
        <end position="1683"/>
    </location>
</feature>
<evidence type="ECO:0000256" key="7">
    <source>
        <dbReference type="ARBA" id="ARBA00022882"/>
    </source>
</evidence>
<dbReference type="InterPro" id="IPR027359">
    <property type="entry name" value="Volt_channel_dom_sf"/>
</dbReference>
<feature type="domain" description="Ion transport" evidence="18">
    <location>
        <begin position="1441"/>
        <end position="1693"/>
    </location>
</feature>
<accession>A0A9J7HQP1</accession>
<feature type="transmembrane region" description="Helical" evidence="16">
    <location>
        <begin position="733"/>
        <end position="761"/>
    </location>
</feature>
<dbReference type="Gene3D" id="1.20.5.1190">
    <property type="entry name" value="iswi atpase"/>
    <property type="match status" value="1"/>
</dbReference>
<dbReference type="Proteomes" id="UP000001554">
    <property type="component" value="Chromosome 2"/>
</dbReference>
<dbReference type="InterPro" id="IPR043203">
    <property type="entry name" value="VGCC_Ca_Na"/>
</dbReference>
<dbReference type="Gene3D" id="1.20.120.350">
    <property type="entry name" value="Voltage-gated potassium channels. Chain C"/>
    <property type="match status" value="4"/>
</dbReference>
<comment type="similarity">
    <text evidence="16">Belongs to the sodium channel (TC 1.A.1.10) family.</text>
</comment>
<feature type="compositionally biased region" description="Basic and acidic residues" evidence="17">
    <location>
        <begin position="520"/>
        <end position="535"/>
    </location>
</feature>
<evidence type="ECO:0000313" key="19">
    <source>
        <dbReference type="Proteomes" id="UP000001554"/>
    </source>
</evidence>
<feature type="region of interest" description="Disordered" evidence="17">
    <location>
        <begin position="1849"/>
        <end position="1875"/>
    </location>
</feature>
<reference evidence="20" key="1">
    <citation type="journal article" date="2016" name="Genome Biol. Evol.">
        <title>Conserved non-coding elements in the most distant genera of cephalochordates: the Goldilocks principle.</title>
        <authorList>
            <person name="Yue J.X."/>
            <person name="Kozmikova I."/>
            <person name="Ono H."/>
            <person name="Nossa C.W."/>
            <person name="Kozmik Z."/>
            <person name="Putnam N.H."/>
            <person name="Yu J.K."/>
            <person name="Holland L.Z."/>
        </authorList>
    </citation>
    <scope>NUCLEOTIDE SEQUENCE</scope>
</reference>
<sequence length="1925" mass="217769">MEASSHNPNFKPLSPESLTCIEQRRVEKEQQGKCSKTALNAMVVATTSTTANEAVQEEELLAVKDPDLQDGRVLPPSLGPFPEKLTGQPLEDFDPYYQREMTFCVVSKHFSGRRHIHRMSASRSLYIFSPFNKLRRIAIYIAVHRFFDIAVMLTIVVNCVFLALTTPIELSEWVFTGIYTLEMVVKIIARGFILTKFTYLRDPWNWLDFLVVCLAFVTLSVPDLGNLTGIRTFRVLRALKTISIVPGLKTIVNALLKSMKMLGEVMLLIVFCLTVFALFALQVYLGVLRHKCVQNLPENMNVTDIQYAEHIQNSTYWYGSDGEYIVCGNASEAAKCPDGYTCLPDIGINPNFGYTGFDDFGMALLTSLQLITLDYWENVYNLIIEASGPWNMLFFIIVVFFGSFYLINLMLAVVAISYEEEANYSKKLRRKVRSRQWVSRMAKDGAPAQQTGTASEFTLESGDQTKQNPPLNDAGDSGEIETEKPRTSTNDTPMGSKEYPTAVMKLEEGKTVYVPDGDIQEEKGKGEDSNKLGKVDGKISSSAVEVEPKVEDGPFNKLSVIEEKVPRSSSPTIRVTEPSPVLYTEPSRFDRLKKGFMDRCCAWTCCPCWGKFQGVMHVIAMDPLFELFITLCIIVNTAFLTIDHHGMSEDLQNTLTVGNLVFTGIFGAEALMKMIALGKNYFKDRWNVFDFVVVMVSLLELALVNVKGLSVLRTFRLLRVFKLARSWPTMKMLLSIIGSSLGALANLTVVLVIIVYILAVLGMQLFGEQYRTFYAGNMPRYTFVDFFHSFMMIFRVLCGEWIEPLWECMQAAGSGCIPMFLVTLTLGNFMVLNLFLALLLNSFGADTLSNHEQNQTGNSNKIMAGLNRLRAVLAFKRQKSPKVRPRQDGKEESNSNAESEGGGKLAVISNGSGPSIEMHAMEEGRNKSPNNIKSITSLSTNQDPPSKKSSPRRLAPLDSRALVDEPPITPTQVVQHTERAFQAQREAFSRFEETMYQNHGSSVALDSPRSVSHAGSRAPSPGARSTSNSPRPKSANSQVSSALVASPKEDNEDKEQEMDEEGKPKVTFEETDKEPEDCFPECCIQNCCMRCSCYSRFTTSKHSDLWAAVRKFNFKIVNHKVFEGFILLIIMGSSLCLIFEDIYLPTKPQLKAVLYYLDITFVVIFTVEMILKWLGVGFKRYFGSVWCWLDFVIVVISLVSIGAATAGIDNLSAFRALRTLRALRPLRAISRWEGMRVVVNALLQAIPSIFNVLLVCLVFWLICSIMAVQFFGGQFYKCLDENGEKLDITIVNNRTECLDKNYTWVNSKVNFDHVGQAYLALLQVATFEGWIEVMSDAVDVRGVDMQPSFEYTFYAYSYFVFFIIFGSFFTLNLFIGVIIDTFNVLKKKYDGEASIDLFLTETQRKYYNAMRKLGSKKPQKTINRPKNKCQAALFDFVSSKGFEIGIVILIMLNMVAMAVEHYKQSDTVTYVLALVNIVFTSIFTVEAVLKIIAYRWHYFRVAWNVFDFIVVLLSILGLILDDLLQNVFITPTLLRVVRVFRIGRVLRLVRAAKGIRKLLFALMTSLPALFNIGLLLFLVMFIFAVFGMTSFAYVKKEGALNDMVNFETFGRSLILLFRLTTSAGWNDVLEPLMNENPPDCDPNFPNGYWKGNCSVAWLAVAYFVSYIILSFLIVINMYIAVILENFNQAHQQEEDGITEDDFEMFYSVWERYDPYATQFIYYHQLSDFCDNLDEPLRIPKPNTIKIASLNLPVRAGDRIHCIDVLESLTRRVLGEVEDSEEFSELKAQMQRKFQEAFPQLTRHEARTTTFMKKQEDRAARVIQRAYRQWVLRKSIRGASQMWRLRNSNSSLNTADQSPAKLPLTPSRDTVNTKSPFLGVRQRWALDQKTAKRTSFASQSDQHAPDNDSVERKLSTHSLGQPDPTT</sequence>
<evidence type="ECO:0000256" key="3">
    <source>
        <dbReference type="ARBA" id="ARBA00022461"/>
    </source>
</evidence>
<feature type="region of interest" description="Disordered" evidence="17">
    <location>
        <begin position="516"/>
        <end position="535"/>
    </location>
</feature>
<keyword evidence="13" id="KW-0325">Glycoprotein</keyword>
<feature type="transmembrane region" description="Helical" evidence="16">
    <location>
        <begin position="204"/>
        <end position="221"/>
    </location>
</feature>
<keyword evidence="4" id="KW-1003">Cell membrane</keyword>
<keyword evidence="8 16" id="KW-1133">Transmembrane helix</keyword>
<protein>
    <recommendedName>
        <fullName evidence="16">Sodium channel protein</fullName>
    </recommendedName>
</protein>
<evidence type="ECO:0000256" key="12">
    <source>
        <dbReference type="ARBA" id="ARBA00023157"/>
    </source>
</evidence>
<feature type="transmembrane region" description="Helical" evidence="16">
    <location>
        <begin position="1237"/>
        <end position="1262"/>
    </location>
</feature>
<dbReference type="InterPro" id="IPR005821">
    <property type="entry name" value="Ion_trans_dom"/>
</dbReference>
<dbReference type="GO" id="GO:0086002">
    <property type="term" value="P:cardiac muscle cell action potential involved in contraction"/>
    <property type="evidence" value="ECO:0000318"/>
    <property type="project" value="GO_Central"/>
</dbReference>
<feature type="region of interest" description="Disordered" evidence="17">
    <location>
        <begin position="999"/>
        <end position="1070"/>
    </location>
</feature>
<dbReference type="InterPro" id="IPR044564">
    <property type="entry name" value="Na_chnl_inactivation_gate"/>
</dbReference>
<feature type="compositionally biased region" description="Acidic residues" evidence="17">
    <location>
        <begin position="1050"/>
        <end position="1060"/>
    </location>
</feature>
<dbReference type="PRINTS" id="PR00170">
    <property type="entry name" value="NACHANNEL"/>
</dbReference>
<dbReference type="FunFam" id="1.10.287.70:FF:000001">
    <property type="entry name" value="Sodium channel protein"/>
    <property type="match status" value="1"/>
</dbReference>